<dbReference type="EMBL" id="ML213601">
    <property type="protein sequence ID" value="TFK38892.1"/>
    <property type="molecule type" value="Genomic_DNA"/>
</dbReference>
<accession>A0A5C3M166</accession>
<dbReference type="AlphaFoldDB" id="A0A5C3M166"/>
<evidence type="ECO:0000313" key="3">
    <source>
        <dbReference type="Proteomes" id="UP000308652"/>
    </source>
</evidence>
<proteinExistence type="predicted"/>
<sequence>MVVMDGIVMGPQHYLMNTCGGVFCAVHNQEYGPKCHICGCISFKEPNNQACKQHIPQWNHYKSNHSRDNLNGVRRMLHCPGEGTTWESNVERPHQPHDMLTQEPVESKNYLKAEQFYLIAWTKFDKSESQTKILSWLEEIYPTPESWPAYICIDKACLVLCSAVVNVDWECCLWKKTTCFIVDAYHYKNHHVSDLPCHWWCNPASANGSAPSLVVGERDRNNNIVAKRAFNTWACEQLNSWLGGFESILKRMTQGNFNWFIHTMLFYHTQYVIQKQEEAQIRGERRAERRNNDDEDYTDEDEDEL</sequence>
<gene>
    <name evidence="2" type="ORF">BDQ12DRAFT_698322</name>
</gene>
<feature type="compositionally biased region" description="Basic and acidic residues" evidence="1">
    <location>
        <begin position="278"/>
        <end position="292"/>
    </location>
</feature>
<evidence type="ECO:0000256" key="1">
    <source>
        <dbReference type="SAM" id="MobiDB-lite"/>
    </source>
</evidence>
<evidence type="ECO:0000313" key="2">
    <source>
        <dbReference type="EMBL" id="TFK38892.1"/>
    </source>
</evidence>
<protein>
    <recommendedName>
        <fullName evidence="4">CxC6 like cysteine cluster associated with KDZ domain-containing protein</fullName>
    </recommendedName>
</protein>
<dbReference type="Proteomes" id="UP000308652">
    <property type="component" value="Unassembled WGS sequence"/>
</dbReference>
<feature type="region of interest" description="Disordered" evidence="1">
    <location>
        <begin position="278"/>
        <end position="305"/>
    </location>
</feature>
<evidence type="ECO:0008006" key="4">
    <source>
        <dbReference type="Google" id="ProtNLM"/>
    </source>
</evidence>
<reference evidence="2 3" key="1">
    <citation type="journal article" date="2019" name="Nat. Ecol. Evol.">
        <title>Megaphylogeny resolves global patterns of mushroom evolution.</title>
        <authorList>
            <person name="Varga T."/>
            <person name="Krizsan K."/>
            <person name="Foldi C."/>
            <person name="Dima B."/>
            <person name="Sanchez-Garcia M."/>
            <person name="Sanchez-Ramirez S."/>
            <person name="Szollosi G.J."/>
            <person name="Szarkandi J.G."/>
            <person name="Papp V."/>
            <person name="Albert L."/>
            <person name="Andreopoulos W."/>
            <person name="Angelini C."/>
            <person name="Antonin V."/>
            <person name="Barry K.W."/>
            <person name="Bougher N.L."/>
            <person name="Buchanan P."/>
            <person name="Buyck B."/>
            <person name="Bense V."/>
            <person name="Catcheside P."/>
            <person name="Chovatia M."/>
            <person name="Cooper J."/>
            <person name="Damon W."/>
            <person name="Desjardin D."/>
            <person name="Finy P."/>
            <person name="Geml J."/>
            <person name="Haridas S."/>
            <person name="Hughes K."/>
            <person name="Justo A."/>
            <person name="Karasinski D."/>
            <person name="Kautmanova I."/>
            <person name="Kiss B."/>
            <person name="Kocsube S."/>
            <person name="Kotiranta H."/>
            <person name="LaButti K.M."/>
            <person name="Lechner B.E."/>
            <person name="Liimatainen K."/>
            <person name="Lipzen A."/>
            <person name="Lukacs Z."/>
            <person name="Mihaltcheva S."/>
            <person name="Morgado L.N."/>
            <person name="Niskanen T."/>
            <person name="Noordeloos M.E."/>
            <person name="Ohm R.A."/>
            <person name="Ortiz-Santana B."/>
            <person name="Ovrebo C."/>
            <person name="Racz N."/>
            <person name="Riley R."/>
            <person name="Savchenko A."/>
            <person name="Shiryaev A."/>
            <person name="Soop K."/>
            <person name="Spirin V."/>
            <person name="Szebenyi C."/>
            <person name="Tomsovsky M."/>
            <person name="Tulloss R.E."/>
            <person name="Uehling J."/>
            <person name="Grigoriev I.V."/>
            <person name="Vagvolgyi C."/>
            <person name="Papp T."/>
            <person name="Martin F.M."/>
            <person name="Miettinen O."/>
            <person name="Hibbett D.S."/>
            <person name="Nagy L.G."/>
        </authorList>
    </citation>
    <scope>NUCLEOTIDE SEQUENCE [LARGE SCALE GENOMIC DNA]</scope>
    <source>
        <strain evidence="2 3">CBS 166.37</strain>
    </source>
</reference>
<keyword evidence="3" id="KW-1185">Reference proteome</keyword>
<organism evidence="2 3">
    <name type="scientific">Crucibulum laeve</name>
    <dbReference type="NCBI Taxonomy" id="68775"/>
    <lineage>
        <taxon>Eukaryota</taxon>
        <taxon>Fungi</taxon>
        <taxon>Dikarya</taxon>
        <taxon>Basidiomycota</taxon>
        <taxon>Agaricomycotina</taxon>
        <taxon>Agaricomycetes</taxon>
        <taxon>Agaricomycetidae</taxon>
        <taxon>Agaricales</taxon>
        <taxon>Agaricineae</taxon>
        <taxon>Nidulariaceae</taxon>
        <taxon>Crucibulum</taxon>
    </lineage>
</organism>
<dbReference type="OrthoDB" id="2527272at2759"/>
<feature type="compositionally biased region" description="Acidic residues" evidence="1">
    <location>
        <begin position="293"/>
        <end position="305"/>
    </location>
</feature>
<name>A0A5C3M166_9AGAR</name>